<accession>A0A2G9YKH5</accession>
<name>A0A2G9YKH5_9BACT</name>
<feature type="domain" description="PD-(D/E)XK endonuclease-like" evidence="1">
    <location>
        <begin position="65"/>
        <end position="243"/>
    </location>
</feature>
<dbReference type="Proteomes" id="UP000231292">
    <property type="component" value="Unassembled WGS sequence"/>
</dbReference>
<comment type="caution">
    <text evidence="2">The sequence shown here is derived from an EMBL/GenBank/DDBJ whole genome shotgun (WGS) entry which is preliminary data.</text>
</comment>
<protein>
    <recommendedName>
        <fullName evidence="1">PD-(D/E)XK endonuclease-like domain-containing protein</fullName>
    </recommendedName>
</protein>
<dbReference type="Pfam" id="PF12705">
    <property type="entry name" value="PDDEXK_1"/>
    <property type="match status" value="1"/>
</dbReference>
<gene>
    <name evidence="2" type="ORF">COX41_04005</name>
</gene>
<evidence type="ECO:0000313" key="3">
    <source>
        <dbReference type="Proteomes" id="UP000231292"/>
    </source>
</evidence>
<dbReference type="AlphaFoldDB" id="A0A2G9YKH5"/>
<evidence type="ECO:0000259" key="1">
    <source>
        <dbReference type="Pfam" id="PF12705"/>
    </source>
</evidence>
<dbReference type="InterPro" id="IPR011604">
    <property type="entry name" value="PDDEXK-like_dom_sf"/>
</dbReference>
<dbReference type="EMBL" id="PCRK01000097">
    <property type="protein sequence ID" value="PIP19223.1"/>
    <property type="molecule type" value="Genomic_DNA"/>
</dbReference>
<organism evidence="2 3">
    <name type="scientific">Candidatus Sherwoodlollariibacterium unditelluris</name>
    <dbReference type="NCBI Taxonomy" id="1974757"/>
    <lineage>
        <taxon>Bacteria</taxon>
        <taxon>Pseudomonadati</taxon>
        <taxon>Candidatus Omnitrophota</taxon>
        <taxon>Candidatus Sherwoodlollariibacterium</taxon>
    </lineage>
</organism>
<proteinExistence type="predicted"/>
<dbReference type="Gene3D" id="3.90.320.10">
    <property type="match status" value="1"/>
</dbReference>
<dbReference type="InterPro" id="IPR038726">
    <property type="entry name" value="PDDEXK_AddAB-type"/>
</dbReference>
<reference evidence="2 3" key="1">
    <citation type="submission" date="2017-09" db="EMBL/GenBank/DDBJ databases">
        <title>Depth-based differentiation of microbial function through sediment-hosted aquifers and enrichment of novel symbionts in the deep terrestrial subsurface.</title>
        <authorList>
            <person name="Probst A.J."/>
            <person name="Ladd B."/>
            <person name="Jarett J.K."/>
            <person name="Geller-Mcgrath D.E."/>
            <person name="Sieber C.M."/>
            <person name="Emerson J.B."/>
            <person name="Anantharaman K."/>
            <person name="Thomas B.C."/>
            <person name="Malmstrom R."/>
            <person name="Stieglmeier M."/>
            <person name="Klingl A."/>
            <person name="Woyke T."/>
            <person name="Ryan C.M."/>
            <person name="Banfield J.F."/>
        </authorList>
    </citation>
    <scope>NUCLEOTIDE SEQUENCE [LARGE SCALE GENOMIC DNA]</scope>
    <source>
        <strain evidence="2">CG23_combo_of_CG06-09_8_20_14_all_41_10</strain>
    </source>
</reference>
<sequence length="251" mass="29434">MSKYYIGRKTKNLFDPQSKTSFKLSRSKIELFINCPRCFYLDRRLGVGQPPGYPFTLNSAVDKLLKKEFDLYRDRQISHPLMKTYGIEAVPFKHEKLNYWRDALHGGIQYLHGPTNLLLSGSIDDIWVAPDGQLFIVDYKSTAKKEEVTIEADWQISYKRQMEIYQWLFRRNGFSVSSTGYFVYCNGDTEKEAFDARIEFNIKIIPYKGNDAWIEPKIFEMRKCLMSPVIPDYGVDCDFCTYRKALKEIEV</sequence>
<evidence type="ECO:0000313" key="2">
    <source>
        <dbReference type="EMBL" id="PIP19223.1"/>
    </source>
</evidence>